<feature type="region of interest" description="Disordered" evidence="1">
    <location>
        <begin position="16"/>
        <end position="59"/>
    </location>
</feature>
<feature type="region of interest" description="Disordered" evidence="1">
    <location>
        <begin position="363"/>
        <end position="570"/>
    </location>
</feature>
<proteinExistence type="predicted"/>
<keyword evidence="3" id="KW-1185">Reference proteome</keyword>
<feature type="compositionally biased region" description="Polar residues" evidence="1">
    <location>
        <begin position="514"/>
        <end position="525"/>
    </location>
</feature>
<feature type="compositionally biased region" description="Pro residues" evidence="1">
    <location>
        <begin position="467"/>
        <end position="484"/>
    </location>
</feature>
<evidence type="ECO:0000313" key="2">
    <source>
        <dbReference type="EMBL" id="KAH8993416.1"/>
    </source>
</evidence>
<dbReference type="Proteomes" id="UP001201163">
    <property type="component" value="Unassembled WGS sequence"/>
</dbReference>
<protein>
    <submittedName>
        <fullName evidence="2">Uncharacterized protein</fullName>
    </submittedName>
</protein>
<sequence>MVKLSLPTWDRDKSQFQAGTSFTPSLAGRLKSSPSAPSTSSVLRRLKSPDPATSSQSSINPLMTLRLSSPSFLDSVVHDGSSENPLYVIDTDDNITKVRRSDPKGFVNVSRVRWPTNLQKSSFRKNKDLTGVEVVFGKGHWKPADEFLGYSYGSLSSYRKFYIPHHRHSLRWKRSGVHYACTTETVKGPVAVLEPAMQRAPPQLKILDPLFRLGSSKPQRMHNGLPLSLLDFLLVTAMLLVTPSEEWMNVTRTSPSDSFLDDGIPSDLSLGVLSSNGLPSSSSLSSGTPDIAALLHTSEATPEIDRWRSSIPARAKDDNHSHYAESIDGGPASEASSRATSRLSSHTDNHAAVQHSAYTSGQGVYATHSGSSLSLASHAPPSSRQPNRRTRELPRLPPSQGYSYTRGAPSTSSHRRVSQDEPPPLPPLPTSAHTPLQDRPSPISPVSVPPRRTPASPTSSIHSRSLPVPPTPLSAKPPIPPLPIMPSRSSPASPDPGPGSSTPPHPPPPRSRSYTHLRSVSSFPESQHGYDSPIKLPPNYSASTHDLFPLPAPARDPTEHAGVGRSLSIRTTNISHGSGVVRARSASIRVAPSRSRLASGDGDPFDLPPAYSAIDMSRSPLRVNGDPGIGGE</sequence>
<feature type="compositionally biased region" description="Polar residues" evidence="1">
    <location>
        <begin position="334"/>
        <end position="346"/>
    </location>
</feature>
<organism evidence="2 3">
    <name type="scientific">Lactarius akahatsu</name>
    <dbReference type="NCBI Taxonomy" id="416441"/>
    <lineage>
        <taxon>Eukaryota</taxon>
        <taxon>Fungi</taxon>
        <taxon>Dikarya</taxon>
        <taxon>Basidiomycota</taxon>
        <taxon>Agaricomycotina</taxon>
        <taxon>Agaricomycetes</taxon>
        <taxon>Russulales</taxon>
        <taxon>Russulaceae</taxon>
        <taxon>Lactarius</taxon>
    </lineage>
</organism>
<feature type="compositionally biased region" description="Low complexity" evidence="1">
    <location>
        <begin position="32"/>
        <end position="41"/>
    </location>
</feature>
<dbReference type="AlphaFoldDB" id="A0AAD4LHH7"/>
<feature type="compositionally biased region" description="Pro residues" evidence="1">
    <location>
        <begin position="493"/>
        <end position="510"/>
    </location>
</feature>
<feature type="region of interest" description="Disordered" evidence="1">
    <location>
        <begin position="313"/>
        <end position="351"/>
    </location>
</feature>
<evidence type="ECO:0000256" key="1">
    <source>
        <dbReference type="SAM" id="MobiDB-lite"/>
    </source>
</evidence>
<feature type="compositionally biased region" description="Basic and acidic residues" evidence="1">
    <location>
        <begin position="313"/>
        <end position="325"/>
    </location>
</feature>
<dbReference type="EMBL" id="JAKELL010000018">
    <property type="protein sequence ID" value="KAH8993416.1"/>
    <property type="molecule type" value="Genomic_DNA"/>
</dbReference>
<feature type="region of interest" description="Disordered" evidence="1">
    <location>
        <begin position="593"/>
        <end position="612"/>
    </location>
</feature>
<name>A0AAD4LHH7_9AGAM</name>
<reference evidence="2" key="1">
    <citation type="submission" date="2022-01" db="EMBL/GenBank/DDBJ databases">
        <title>Comparative genomics reveals a dynamic genome evolution in the ectomycorrhizal milk-cap (Lactarius) mushrooms.</title>
        <authorList>
            <consortium name="DOE Joint Genome Institute"/>
            <person name="Lebreton A."/>
            <person name="Tang N."/>
            <person name="Kuo A."/>
            <person name="LaButti K."/>
            <person name="Drula E."/>
            <person name="Barry K."/>
            <person name="Clum A."/>
            <person name="Lipzen A."/>
            <person name="Mousain D."/>
            <person name="Ng V."/>
            <person name="Wang R."/>
            <person name="Wang X."/>
            <person name="Dai Y."/>
            <person name="Henrissat B."/>
            <person name="Grigoriev I.V."/>
            <person name="Guerin-Laguette A."/>
            <person name="Yu F."/>
            <person name="Martin F.M."/>
        </authorList>
    </citation>
    <scope>NUCLEOTIDE SEQUENCE</scope>
    <source>
        <strain evidence="2">QP</strain>
    </source>
</reference>
<gene>
    <name evidence="2" type="ORF">EDB92DRAFT_400333</name>
</gene>
<accession>A0AAD4LHH7</accession>
<feature type="compositionally biased region" description="Polar residues" evidence="1">
    <location>
        <begin position="400"/>
        <end position="412"/>
    </location>
</feature>
<feature type="compositionally biased region" description="Low complexity" evidence="1">
    <location>
        <begin position="368"/>
        <end position="382"/>
    </location>
</feature>
<evidence type="ECO:0000313" key="3">
    <source>
        <dbReference type="Proteomes" id="UP001201163"/>
    </source>
</evidence>
<comment type="caution">
    <text evidence="2">The sequence shown here is derived from an EMBL/GenBank/DDBJ whole genome shotgun (WGS) entry which is preliminary data.</text>
</comment>